<feature type="domain" description="HTH gntR-type" evidence="7">
    <location>
        <begin position="288"/>
        <end position="356"/>
    </location>
</feature>
<dbReference type="InterPro" id="IPR036390">
    <property type="entry name" value="WH_DNA-bd_sf"/>
</dbReference>
<evidence type="ECO:0000256" key="6">
    <source>
        <dbReference type="SAM" id="MobiDB-lite"/>
    </source>
</evidence>
<keyword evidence="2" id="KW-0805">Transcription regulation</keyword>
<dbReference type="SUPFAM" id="SSF56349">
    <property type="entry name" value="DNA breaking-rejoining enzymes"/>
    <property type="match status" value="1"/>
</dbReference>
<dbReference type="InterPro" id="IPR050090">
    <property type="entry name" value="Tyrosine_recombinase_XerCD"/>
</dbReference>
<evidence type="ECO:0000259" key="8">
    <source>
        <dbReference type="PROSITE" id="PS51898"/>
    </source>
</evidence>
<dbReference type="CDD" id="cd07377">
    <property type="entry name" value="WHTH_GntR"/>
    <property type="match status" value="1"/>
</dbReference>
<dbReference type="InterPro" id="IPR000524">
    <property type="entry name" value="Tscrpt_reg_HTH_GntR"/>
</dbReference>
<feature type="compositionally biased region" description="Basic residues" evidence="6">
    <location>
        <begin position="349"/>
        <end position="360"/>
    </location>
</feature>
<evidence type="ECO:0000256" key="5">
    <source>
        <dbReference type="ARBA" id="ARBA00023172"/>
    </source>
</evidence>
<dbReference type="EMBL" id="QHKI01000021">
    <property type="protein sequence ID" value="RSM82849.1"/>
    <property type="molecule type" value="Genomic_DNA"/>
</dbReference>
<dbReference type="InterPro" id="IPR011010">
    <property type="entry name" value="DNA_brk_join_enz"/>
</dbReference>
<feature type="domain" description="Tyr recombinase" evidence="8">
    <location>
        <begin position="65"/>
        <end position="264"/>
    </location>
</feature>
<evidence type="ECO:0000313" key="10">
    <source>
        <dbReference type="Proteomes" id="UP000287547"/>
    </source>
</evidence>
<feature type="compositionally biased region" description="Basic residues" evidence="6">
    <location>
        <begin position="391"/>
        <end position="416"/>
    </location>
</feature>
<evidence type="ECO:0000256" key="2">
    <source>
        <dbReference type="ARBA" id="ARBA00023015"/>
    </source>
</evidence>
<dbReference type="InterPro" id="IPR036388">
    <property type="entry name" value="WH-like_DNA-bd_sf"/>
</dbReference>
<dbReference type="AlphaFoldDB" id="A0A428Z6M7"/>
<dbReference type="OrthoDB" id="4326943at2"/>
<dbReference type="CDD" id="cd01189">
    <property type="entry name" value="INT_ICEBs1_C_like"/>
    <property type="match status" value="1"/>
</dbReference>
<dbReference type="SMART" id="SM00345">
    <property type="entry name" value="HTH_GNTR"/>
    <property type="match status" value="1"/>
</dbReference>
<proteinExistence type="inferred from homology"/>
<dbReference type="InterPro" id="IPR002104">
    <property type="entry name" value="Integrase_catalytic"/>
</dbReference>
<dbReference type="PROSITE" id="PS50949">
    <property type="entry name" value="HTH_GNTR"/>
    <property type="match status" value="1"/>
</dbReference>
<dbReference type="Pfam" id="PF00589">
    <property type="entry name" value="Phage_integrase"/>
    <property type="match status" value="1"/>
</dbReference>
<keyword evidence="5" id="KW-0233">DNA recombination</keyword>
<dbReference type="InterPro" id="IPR010998">
    <property type="entry name" value="Integrase_recombinase_N"/>
</dbReference>
<dbReference type="SUPFAM" id="SSF46785">
    <property type="entry name" value="Winged helix' DNA-binding domain"/>
    <property type="match status" value="1"/>
</dbReference>
<sequence length="416" mass="46701">MSSATSTVVEVVRRNTKRHECRPLSAATIRKIHFLISGAYRQARRWGWLYTSPTALTNPPSRPAPDPQPPTPDEVTRILLHAWPDPDLAVLIWIAIVTGARRGELCALRWPHFQPDRRVLHIRRSIAQDGKYLEEKDTKLHQRRHVALDPATTALLVAYRTFREQRAARRGLTLLPDGFMFSPAADGSRCLAPSALGQRYHRFVHRLSITTTLHKLRHYSATELILAQVDTRTVAGRLGHADCGMTLNTYAAWLNEADQRASHLLADRIPVRLTPHNNHPPAPEPQTHSLYQKIADDLRTQITNGTYPVGSTLPTNHELTTHYGASTGTIHRAITELAAADLIDVSRGRRATVRPHHQPLQRRIQNSPAPPPALLPFPSPTPATPEPPPRHIQRRHTARTRSHPHVAGHPHTALRH</sequence>
<evidence type="ECO:0000256" key="1">
    <source>
        <dbReference type="ARBA" id="ARBA00008857"/>
    </source>
</evidence>
<protein>
    <recommendedName>
        <fullName evidence="11">GntR family transcriptional regulator</fullName>
    </recommendedName>
</protein>
<feature type="compositionally biased region" description="Pro residues" evidence="6">
    <location>
        <begin position="368"/>
        <end position="387"/>
    </location>
</feature>
<reference evidence="9 10" key="1">
    <citation type="submission" date="2018-05" db="EMBL/GenBank/DDBJ databases">
        <title>Evolution of GPA BGCs.</title>
        <authorList>
            <person name="Waglechner N."/>
            <person name="Wright G.D."/>
        </authorList>
    </citation>
    <scope>NUCLEOTIDE SEQUENCE [LARGE SCALE GENOMIC DNA]</scope>
    <source>
        <strain evidence="9 10">A82846</strain>
    </source>
</reference>
<evidence type="ECO:0000259" key="7">
    <source>
        <dbReference type="PROSITE" id="PS50949"/>
    </source>
</evidence>
<comment type="similarity">
    <text evidence="1">Belongs to the 'phage' integrase family.</text>
</comment>
<feature type="region of interest" description="Disordered" evidence="6">
    <location>
        <begin position="349"/>
        <end position="416"/>
    </location>
</feature>
<dbReference type="Proteomes" id="UP000287547">
    <property type="component" value="Unassembled WGS sequence"/>
</dbReference>
<gene>
    <name evidence="9" type="ORF">DMH04_24335</name>
</gene>
<accession>A0A428Z6M7</accession>
<keyword evidence="4" id="KW-0804">Transcription</keyword>
<comment type="caution">
    <text evidence="9">The sequence shown here is derived from an EMBL/GenBank/DDBJ whole genome shotgun (WGS) entry which is preliminary data.</text>
</comment>
<dbReference type="GO" id="GO:0006310">
    <property type="term" value="P:DNA recombination"/>
    <property type="evidence" value="ECO:0007669"/>
    <property type="project" value="UniProtKB-KW"/>
</dbReference>
<dbReference type="GO" id="GO:0003700">
    <property type="term" value="F:DNA-binding transcription factor activity"/>
    <property type="evidence" value="ECO:0007669"/>
    <property type="project" value="InterPro"/>
</dbReference>
<organism evidence="9 10">
    <name type="scientific">Kibdelosporangium aridum</name>
    <dbReference type="NCBI Taxonomy" id="2030"/>
    <lineage>
        <taxon>Bacteria</taxon>
        <taxon>Bacillati</taxon>
        <taxon>Actinomycetota</taxon>
        <taxon>Actinomycetes</taxon>
        <taxon>Pseudonocardiales</taxon>
        <taxon>Pseudonocardiaceae</taxon>
        <taxon>Kibdelosporangium</taxon>
    </lineage>
</organism>
<dbReference type="GO" id="GO:0003677">
    <property type="term" value="F:DNA binding"/>
    <property type="evidence" value="ECO:0007669"/>
    <property type="project" value="UniProtKB-KW"/>
</dbReference>
<dbReference type="InterPro" id="IPR013762">
    <property type="entry name" value="Integrase-like_cat_sf"/>
</dbReference>
<evidence type="ECO:0000313" key="9">
    <source>
        <dbReference type="EMBL" id="RSM82849.1"/>
    </source>
</evidence>
<dbReference type="Gene3D" id="1.10.443.10">
    <property type="entry name" value="Intergrase catalytic core"/>
    <property type="match status" value="1"/>
</dbReference>
<dbReference type="PROSITE" id="PS51898">
    <property type="entry name" value="TYR_RECOMBINASE"/>
    <property type="match status" value="1"/>
</dbReference>
<dbReference type="Pfam" id="PF00392">
    <property type="entry name" value="GntR"/>
    <property type="match status" value="1"/>
</dbReference>
<evidence type="ECO:0008006" key="11">
    <source>
        <dbReference type="Google" id="ProtNLM"/>
    </source>
</evidence>
<keyword evidence="3" id="KW-0238">DNA-binding</keyword>
<dbReference type="Gene3D" id="1.10.150.130">
    <property type="match status" value="1"/>
</dbReference>
<dbReference type="GO" id="GO:0015074">
    <property type="term" value="P:DNA integration"/>
    <property type="evidence" value="ECO:0007669"/>
    <property type="project" value="InterPro"/>
</dbReference>
<evidence type="ECO:0000256" key="3">
    <source>
        <dbReference type="ARBA" id="ARBA00023125"/>
    </source>
</evidence>
<name>A0A428Z6M7_KIBAR</name>
<dbReference type="Gene3D" id="1.10.10.10">
    <property type="entry name" value="Winged helix-like DNA-binding domain superfamily/Winged helix DNA-binding domain"/>
    <property type="match status" value="1"/>
</dbReference>
<dbReference type="PANTHER" id="PTHR30349">
    <property type="entry name" value="PHAGE INTEGRASE-RELATED"/>
    <property type="match status" value="1"/>
</dbReference>
<dbReference type="PANTHER" id="PTHR30349:SF41">
    <property type="entry name" value="INTEGRASE_RECOMBINASE PROTEIN MJ0367-RELATED"/>
    <property type="match status" value="1"/>
</dbReference>
<evidence type="ECO:0000256" key="4">
    <source>
        <dbReference type="ARBA" id="ARBA00023163"/>
    </source>
</evidence>